<dbReference type="Proteomes" id="UP000737018">
    <property type="component" value="Unassembled WGS sequence"/>
</dbReference>
<feature type="compositionally biased region" description="Basic residues" evidence="4">
    <location>
        <begin position="248"/>
        <end position="257"/>
    </location>
</feature>
<comment type="caution">
    <text evidence="5">The sequence shown here is derived from an EMBL/GenBank/DDBJ whole genome shotgun (WGS) entry which is preliminary data.</text>
</comment>
<evidence type="ECO:0000256" key="1">
    <source>
        <dbReference type="ARBA" id="ARBA00022448"/>
    </source>
</evidence>
<feature type="compositionally biased region" description="Basic and acidic residues" evidence="4">
    <location>
        <begin position="229"/>
        <end position="240"/>
    </location>
</feature>
<keyword evidence="3" id="KW-0175">Coiled coil</keyword>
<keyword evidence="6" id="KW-1185">Reference proteome</keyword>
<dbReference type="AlphaFoldDB" id="A0A8J4VVX3"/>
<keyword evidence="1" id="KW-0813">Transport</keyword>
<feature type="compositionally biased region" description="Polar residues" evidence="4">
    <location>
        <begin position="400"/>
        <end position="413"/>
    </location>
</feature>
<accession>A0A8J4VVX3</accession>
<dbReference type="EMBL" id="JRKL02001738">
    <property type="protein sequence ID" value="KAF3962306.1"/>
    <property type="molecule type" value="Genomic_DNA"/>
</dbReference>
<feature type="compositionally biased region" description="Basic and acidic residues" evidence="4">
    <location>
        <begin position="303"/>
        <end position="314"/>
    </location>
</feature>
<protein>
    <submittedName>
        <fullName evidence="5">Uncharacterized protein</fullName>
    </submittedName>
</protein>
<reference evidence="5" key="1">
    <citation type="submission" date="2020-03" db="EMBL/GenBank/DDBJ databases">
        <title>Castanea mollissima Vanexum genome sequencing.</title>
        <authorList>
            <person name="Staton M."/>
        </authorList>
    </citation>
    <scope>NUCLEOTIDE SEQUENCE</scope>
    <source>
        <tissue evidence="5">Leaf</tissue>
    </source>
</reference>
<sequence length="612" mass="67244">MKTIKFKVPTPNGDATRTHPSKKLKTENAAEGPLSITACQSRKTPSKVSMKVLSGMATPNSGGKGSKLSGVIGNQPSAKTESPVRQRKVWTKQRELGKLDNQRTNPVNTKRRYRKTPVKDPLTSASAQSERERERLVCLLRERETATVPRRHRAYCHAQLRETTPVPVMQLRVGKKGNASGGAAKESDQAGVKKEAGIPFILGLEAKEMGGLDSGNPRQLSKKKNTNHSTKDKGIMEIDQQKSGGSSNKRKRGRPRKLVITSSEASLGGQGQNEVGGAANETDVKDHLTQGVASDMVTGEQSTDSHDTSRRKLAEVSGANCTSDDAVMTRVDNTDDDDRPLSSWFGMQCPPNVNEPRPSSAGTADERSEEREGPVCGTADKLGEARGQVDTALQVPATVDTEQQVPATDTTGDSALDENRSLPFVKSSPLWKTIESMEIFKALPQNPHFRPLVKCTEAYREGLAIGNMVTFSSLVEKISKLQFGDPRSIFDSYLEGLRDLEKQGFDVTLLRSRINEMIAFKDREAQILNESKDAEGKILHFDREKAEMAEEMANISKKIIELQEKRASIESEMENKIREIAGLQMHADAIKEDIQNNRINFEKLAAAPWKSG</sequence>
<organism evidence="5 6">
    <name type="scientific">Castanea mollissima</name>
    <name type="common">Chinese chestnut</name>
    <dbReference type="NCBI Taxonomy" id="60419"/>
    <lineage>
        <taxon>Eukaryota</taxon>
        <taxon>Viridiplantae</taxon>
        <taxon>Streptophyta</taxon>
        <taxon>Embryophyta</taxon>
        <taxon>Tracheophyta</taxon>
        <taxon>Spermatophyta</taxon>
        <taxon>Magnoliopsida</taxon>
        <taxon>eudicotyledons</taxon>
        <taxon>Gunneridae</taxon>
        <taxon>Pentapetalae</taxon>
        <taxon>rosids</taxon>
        <taxon>fabids</taxon>
        <taxon>Fagales</taxon>
        <taxon>Fagaceae</taxon>
        <taxon>Castanea</taxon>
    </lineage>
</organism>
<evidence type="ECO:0000313" key="5">
    <source>
        <dbReference type="EMBL" id="KAF3962306.1"/>
    </source>
</evidence>
<gene>
    <name evidence="5" type="ORF">CMV_013160</name>
</gene>
<evidence type="ECO:0000256" key="4">
    <source>
        <dbReference type="SAM" id="MobiDB-lite"/>
    </source>
</evidence>
<keyword evidence="2" id="KW-0341">Growth regulation</keyword>
<feature type="region of interest" description="Disordered" evidence="4">
    <location>
        <begin position="291"/>
        <end position="419"/>
    </location>
</feature>
<evidence type="ECO:0000256" key="3">
    <source>
        <dbReference type="SAM" id="Coils"/>
    </source>
</evidence>
<dbReference type="OrthoDB" id="687110at2759"/>
<feature type="coiled-coil region" evidence="3">
    <location>
        <begin position="545"/>
        <end position="579"/>
    </location>
</feature>
<proteinExistence type="predicted"/>
<name>A0A8J4VVX3_9ROSI</name>
<feature type="region of interest" description="Disordered" evidence="4">
    <location>
        <begin position="209"/>
        <end position="278"/>
    </location>
</feature>
<evidence type="ECO:0000256" key="2">
    <source>
        <dbReference type="ARBA" id="ARBA00022604"/>
    </source>
</evidence>
<dbReference type="Pfam" id="PF05266">
    <property type="entry name" value="DUF724"/>
    <property type="match status" value="1"/>
</dbReference>
<dbReference type="InterPro" id="IPR007930">
    <property type="entry name" value="DUF724"/>
</dbReference>
<feature type="compositionally biased region" description="Basic and acidic residues" evidence="4">
    <location>
        <begin position="364"/>
        <end position="373"/>
    </location>
</feature>
<feature type="region of interest" description="Disordered" evidence="4">
    <location>
        <begin position="54"/>
        <end position="88"/>
    </location>
</feature>
<evidence type="ECO:0000313" key="6">
    <source>
        <dbReference type="Proteomes" id="UP000737018"/>
    </source>
</evidence>
<feature type="region of interest" description="Disordered" evidence="4">
    <location>
        <begin position="1"/>
        <end position="33"/>
    </location>
</feature>